<dbReference type="EMBL" id="JAWDIE010000006">
    <property type="protein sequence ID" value="MEJ7137893.1"/>
    <property type="molecule type" value="Genomic_DNA"/>
</dbReference>
<evidence type="ECO:0000313" key="1">
    <source>
        <dbReference type="EMBL" id="MEJ7137893.1"/>
    </source>
</evidence>
<protein>
    <submittedName>
        <fullName evidence="1">MarR family transcriptional regulator</fullName>
    </submittedName>
</protein>
<organism evidence="1 2">
    <name type="scientific">Amphibiibacter pelophylacis</name>
    <dbReference type="NCBI Taxonomy" id="1799477"/>
    <lineage>
        <taxon>Bacteria</taxon>
        <taxon>Pseudomonadati</taxon>
        <taxon>Pseudomonadota</taxon>
        <taxon>Betaproteobacteria</taxon>
        <taxon>Burkholderiales</taxon>
        <taxon>Sphaerotilaceae</taxon>
        <taxon>Amphibiibacter</taxon>
    </lineage>
</organism>
<accession>A0ACC6P0X1</accession>
<comment type="caution">
    <text evidence="1">The sequence shown here is derived from an EMBL/GenBank/DDBJ whole genome shotgun (WGS) entry which is preliminary data.</text>
</comment>
<reference evidence="1" key="1">
    <citation type="submission" date="2023-10" db="EMBL/GenBank/DDBJ databases">
        <title>Amphibacter perezi, gen. nov., sp. nov. a novel taxa of the family Comamonadaceae, class Betaproteobacteria isolated from the skin microbiota of Pelophylax perezi from different populations.</title>
        <authorList>
            <person name="Costa S."/>
            <person name="Proenca D.N."/>
            <person name="Lopes I."/>
            <person name="Morais P.V."/>
        </authorList>
    </citation>
    <scope>NUCLEOTIDE SEQUENCE</scope>
    <source>
        <strain evidence="1">SL12-8</strain>
    </source>
</reference>
<keyword evidence="2" id="KW-1185">Reference proteome</keyword>
<name>A0ACC6P0X1_9BURK</name>
<gene>
    <name evidence="1" type="ORF">RV045_05525</name>
</gene>
<dbReference type="Proteomes" id="UP001364695">
    <property type="component" value="Unassembled WGS sequence"/>
</dbReference>
<evidence type="ECO:0000313" key="2">
    <source>
        <dbReference type="Proteomes" id="UP001364695"/>
    </source>
</evidence>
<sequence>MNWPDPPDTSASPNPLALDGQLCFALYAAHLGMNRVYRQALAGLDLTYPQYLVMLVLWEGDGLRVSDICQRLMLDTATLTPLLKRLEVRGLLTRQRATHDERQVLVTLTDSGRSLRQQALDVPGCIHAALQCSPQDLAALRDPLIALRQRLDAQ</sequence>
<proteinExistence type="predicted"/>